<reference evidence="2 3" key="1">
    <citation type="journal article" date="2018" name="Evol. Lett.">
        <title>Horizontal gene cluster transfer increased hallucinogenic mushroom diversity.</title>
        <authorList>
            <person name="Reynolds H.T."/>
            <person name="Vijayakumar V."/>
            <person name="Gluck-Thaler E."/>
            <person name="Korotkin H.B."/>
            <person name="Matheny P.B."/>
            <person name="Slot J.C."/>
        </authorList>
    </citation>
    <scope>NUCLEOTIDE SEQUENCE [LARGE SCALE GENOMIC DNA]</scope>
    <source>
        <strain evidence="2 3">2629</strain>
    </source>
</reference>
<dbReference type="Proteomes" id="UP000284842">
    <property type="component" value="Unassembled WGS sequence"/>
</dbReference>
<evidence type="ECO:0000313" key="3">
    <source>
        <dbReference type="Proteomes" id="UP000284842"/>
    </source>
</evidence>
<accession>A0A409VIZ7</accession>
<feature type="chain" id="PRO_5019020429" evidence="1">
    <location>
        <begin position="23"/>
        <end position="404"/>
    </location>
</feature>
<dbReference type="OrthoDB" id="3236720at2759"/>
<keyword evidence="3" id="KW-1185">Reference proteome</keyword>
<evidence type="ECO:0000256" key="1">
    <source>
        <dbReference type="SAM" id="SignalP"/>
    </source>
</evidence>
<protein>
    <submittedName>
        <fullName evidence="2">Uncharacterized protein</fullName>
    </submittedName>
</protein>
<dbReference type="InParanoid" id="A0A409VIZ7"/>
<sequence length="404" mass="43925">MFAKFAAVFVVALSVFTTSVVATPLPETGSDLVSRGGGFHSFNNWGGYSSLSNFDNFYGSSNFDNVQFSEKSIKIVKEKELVCHSQRIEIIQQRLLVLQEMAKRIITEQVCEVETQTIVFEQFHASLHGFSRDLRRFSGRQVGYDSGIVSHYGSIIGSDGSLSTNDFGFSGHDLGRSYVVPSGNNWGSRSFSSVGSAYKAARSAVASVLAVASSAIAGPIVDRRDASLNTTLLNVSPISFNQWGGLTSLVGFDDFFGVGNFNGLKNLQLVLAGQQNQVCQAQQAVLIQQQLAVLQEAAKQIILTQACDVQAQVLFLEQFRGGLRDFRLDLQRVSGRQIGFDANIAALLQQLVLTGGGLNIKDLGFRGVDIGKHLITPSGSVWNDDIDRSVQELLKLVAAQNQRK</sequence>
<name>A0A409VIZ7_9AGAR</name>
<organism evidence="2 3">
    <name type="scientific">Panaeolus cyanescens</name>
    <dbReference type="NCBI Taxonomy" id="181874"/>
    <lineage>
        <taxon>Eukaryota</taxon>
        <taxon>Fungi</taxon>
        <taxon>Dikarya</taxon>
        <taxon>Basidiomycota</taxon>
        <taxon>Agaricomycotina</taxon>
        <taxon>Agaricomycetes</taxon>
        <taxon>Agaricomycetidae</taxon>
        <taxon>Agaricales</taxon>
        <taxon>Agaricineae</taxon>
        <taxon>Galeropsidaceae</taxon>
        <taxon>Panaeolus</taxon>
    </lineage>
</organism>
<dbReference type="EMBL" id="NHTK01006048">
    <property type="protein sequence ID" value="PPQ66215.1"/>
    <property type="molecule type" value="Genomic_DNA"/>
</dbReference>
<gene>
    <name evidence="2" type="ORF">CVT24_000327</name>
</gene>
<feature type="signal peptide" evidence="1">
    <location>
        <begin position="1"/>
        <end position="22"/>
    </location>
</feature>
<keyword evidence="1" id="KW-0732">Signal</keyword>
<evidence type="ECO:0000313" key="2">
    <source>
        <dbReference type="EMBL" id="PPQ66215.1"/>
    </source>
</evidence>
<dbReference type="AlphaFoldDB" id="A0A409VIZ7"/>
<comment type="caution">
    <text evidence="2">The sequence shown here is derived from an EMBL/GenBank/DDBJ whole genome shotgun (WGS) entry which is preliminary data.</text>
</comment>
<proteinExistence type="predicted"/>